<dbReference type="NCBIfam" id="NF047353">
    <property type="entry name" value="tube_lmo2291"/>
    <property type="match status" value="1"/>
</dbReference>
<protein>
    <recommendedName>
        <fullName evidence="4">Phage tail protein</fullName>
    </recommendedName>
</protein>
<evidence type="ECO:0000256" key="1">
    <source>
        <dbReference type="SAM" id="MobiDB-lite"/>
    </source>
</evidence>
<keyword evidence="3" id="KW-1185">Reference proteome</keyword>
<organism evidence="2 3">
    <name type="scientific">Lactobacillus gasseri</name>
    <dbReference type="NCBI Taxonomy" id="1596"/>
    <lineage>
        <taxon>Bacteria</taxon>
        <taxon>Bacillati</taxon>
        <taxon>Bacillota</taxon>
        <taxon>Bacilli</taxon>
        <taxon>Lactobacillales</taxon>
        <taxon>Lactobacillaceae</taxon>
        <taxon>Lactobacillus</taxon>
    </lineage>
</organism>
<accession>A0ABY3BEM2</accession>
<evidence type="ECO:0008006" key="4">
    <source>
        <dbReference type="Google" id="ProtNLM"/>
    </source>
</evidence>
<name>A0ABY3BEM2_LACGS</name>
<comment type="caution">
    <text evidence="2">The sequence shown here is derived from an EMBL/GenBank/DDBJ whole genome shotgun (WGS) entry which is preliminary data.</text>
</comment>
<gene>
    <name evidence="2" type="ORF">FIPPAONL_01272</name>
</gene>
<dbReference type="Proteomes" id="UP000316012">
    <property type="component" value="Unassembled WGS sequence"/>
</dbReference>
<sequence>MATNLVQIKGTEIPTDGAALNVANRLYIDITDNDNDLSDITTGKWAWLARGISEITPSWQEKTQKMAYYDGDGHDDTEVTGKSMQLAVKGVRYLGDPAQDYIDGKQYAIGSAAKTRVLWINNGMPVVSACALTAVTPTGGAADAQQNFSLTIAFNGAPKTTTGKLTLNKSDQAHVFTASVSDNTPAVSPTGTHANTDTQK</sequence>
<feature type="region of interest" description="Disordered" evidence="1">
    <location>
        <begin position="180"/>
        <end position="200"/>
    </location>
</feature>
<proteinExistence type="predicted"/>
<dbReference type="EMBL" id="SRMD01000086">
    <property type="protein sequence ID" value="TQW15060.1"/>
    <property type="molecule type" value="Genomic_DNA"/>
</dbReference>
<evidence type="ECO:0000313" key="3">
    <source>
        <dbReference type="Proteomes" id="UP000316012"/>
    </source>
</evidence>
<evidence type="ECO:0000313" key="2">
    <source>
        <dbReference type="EMBL" id="TQW15060.1"/>
    </source>
</evidence>
<dbReference type="RefSeq" id="WP_230954371.1">
    <property type="nucleotide sequence ID" value="NZ_KQ957025.1"/>
</dbReference>
<reference evidence="2 3" key="1">
    <citation type="submission" date="2019-04" db="EMBL/GenBank/DDBJ databases">
        <title>Lactobacillus gasseri 7171 assembly.</title>
        <authorList>
            <person name="Joris B.R."/>
            <person name="Giguere D."/>
        </authorList>
    </citation>
    <scope>NUCLEOTIDE SEQUENCE [LARGE SCALE GENOMIC DNA]</scope>
    <source>
        <strain evidence="2 3">7171</strain>
    </source>
</reference>